<proteinExistence type="predicted"/>
<accession>A0A678ZMY8</accession>
<evidence type="ECO:0000313" key="1">
    <source>
        <dbReference type="EMBL" id="AZV02229.1"/>
    </source>
</evidence>
<protein>
    <submittedName>
        <fullName evidence="1">Uncharacterized protein</fullName>
    </submittedName>
</protein>
<organism evidence="1 2">
    <name type="scientific">Pectobacterium phage Arno18</name>
    <dbReference type="NCBI Taxonomy" id="2500578"/>
    <lineage>
        <taxon>Viruses</taxon>
        <taxon>Duplodnaviria</taxon>
        <taxon>Heunggongvirae</taxon>
        <taxon>Uroviricota</taxon>
        <taxon>Caudoviricetes</taxon>
        <taxon>Andersonviridae</taxon>
        <taxon>Andersonviridae incertae sedis</taxon>
        <taxon>Arnovirus</taxon>
        <taxon>Arnovirus arno18</taxon>
    </lineage>
</organism>
<gene>
    <name evidence="1" type="ORF">Arno18_43</name>
</gene>
<name>A0A678ZMY8_9CAUD</name>
<keyword evidence="2" id="KW-1185">Reference proteome</keyword>
<reference evidence="1 2" key="1">
    <citation type="submission" date="2018-12" db="EMBL/GenBank/DDBJ databases">
        <authorList>
            <person name="Shneider M.M."/>
            <person name="Kabilov M.R."/>
            <person name="Miroshnikov K.A."/>
        </authorList>
    </citation>
    <scope>NUCLEOTIDE SEQUENCE [LARGE SCALE GENOMIC DNA]</scope>
</reference>
<dbReference type="Proteomes" id="UP000434907">
    <property type="component" value="Segment"/>
</dbReference>
<evidence type="ECO:0000313" key="2">
    <source>
        <dbReference type="Proteomes" id="UP000434907"/>
    </source>
</evidence>
<dbReference type="EMBL" id="MK290738">
    <property type="protein sequence ID" value="AZV02229.1"/>
    <property type="molecule type" value="Genomic_DNA"/>
</dbReference>
<sequence>MKGQFEAGKLAMIISSIDESRQNEVGKIVTLISRSDKVERFYSNGLWWNNINGNLAWVVSGDVVASHGAKGFTFKVEKHLMLIEPPDDEEGVKENELSTTSMY</sequence>